<gene>
    <name evidence="3" type="ORF">DIATSA_LOCUS1935</name>
</gene>
<proteinExistence type="predicted"/>
<reference evidence="3" key="1">
    <citation type="submission" date="2021-12" db="EMBL/GenBank/DDBJ databases">
        <authorList>
            <person name="King R."/>
        </authorList>
    </citation>
    <scope>NUCLEOTIDE SEQUENCE</scope>
</reference>
<dbReference type="Proteomes" id="UP001153714">
    <property type="component" value="Chromosome 11"/>
</dbReference>
<dbReference type="AlphaFoldDB" id="A0A9P0C7T6"/>
<protein>
    <submittedName>
        <fullName evidence="3">Uncharacterized protein</fullName>
    </submittedName>
</protein>
<evidence type="ECO:0000256" key="2">
    <source>
        <dbReference type="SAM" id="MobiDB-lite"/>
    </source>
</evidence>
<evidence type="ECO:0000313" key="4">
    <source>
        <dbReference type="Proteomes" id="UP001153714"/>
    </source>
</evidence>
<sequence>MSDKFTKNKNKEKKDFRNVFRRSKSTKTDMARKKRNSKTRNKKCKNGTNGLIKNLKTRNETYKKRNQRITKRYIEKIAELENINKKMKTREEILECTLKRTYKNSRTHKEKKILRQLVHNAENKTYVSNKLGLICKPKENKKIFKRPNIPEITNFYLRGDESRNTAGRKETRTRKKIKKTNKIPI</sequence>
<dbReference type="EMBL" id="OU893342">
    <property type="protein sequence ID" value="CAH0748272.1"/>
    <property type="molecule type" value="Genomic_DNA"/>
</dbReference>
<reference evidence="3" key="2">
    <citation type="submission" date="2022-10" db="EMBL/GenBank/DDBJ databases">
        <authorList>
            <consortium name="ENA_rothamsted_submissions"/>
            <consortium name="culmorum"/>
            <person name="King R."/>
        </authorList>
    </citation>
    <scope>NUCLEOTIDE SEQUENCE</scope>
</reference>
<feature type="region of interest" description="Disordered" evidence="2">
    <location>
        <begin position="1"/>
        <end position="50"/>
    </location>
</feature>
<evidence type="ECO:0000313" key="3">
    <source>
        <dbReference type="EMBL" id="CAH0748272.1"/>
    </source>
</evidence>
<feature type="compositionally biased region" description="Basic residues" evidence="2">
    <location>
        <begin position="32"/>
        <end position="45"/>
    </location>
</feature>
<organism evidence="3 4">
    <name type="scientific">Diatraea saccharalis</name>
    <name type="common">sugarcane borer</name>
    <dbReference type="NCBI Taxonomy" id="40085"/>
    <lineage>
        <taxon>Eukaryota</taxon>
        <taxon>Metazoa</taxon>
        <taxon>Ecdysozoa</taxon>
        <taxon>Arthropoda</taxon>
        <taxon>Hexapoda</taxon>
        <taxon>Insecta</taxon>
        <taxon>Pterygota</taxon>
        <taxon>Neoptera</taxon>
        <taxon>Endopterygota</taxon>
        <taxon>Lepidoptera</taxon>
        <taxon>Glossata</taxon>
        <taxon>Ditrysia</taxon>
        <taxon>Pyraloidea</taxon>
        <taxon>Crambidae</taxon>
        <taxon>Crambinae</taxon>
        <taxon>Diatraea</taxon>
    </lineage>
</organism>
<name>A0A9P0C7T6_9NEOP</name>
<keyword evidence="1" id="KW-0175">Coiled coil</keyword>
<evidence type="ECO:0000256" key="1">
    <source>
        <dbReference type="SAM" id="Coils"/>
    </source>
</evidence>
<keyword evidence="4" id="KW-1185">Reference proteome</keyword>
<feature type="region of interest" description="Disordered" evidence="2">
    <location>
        <begin position="163"/>
        <end position="185"/>
    </location>
</feature>
<feature type="compositionally biased region" description="Basic residues" evidence="2">
    <location>
        <begin position="171"/>
        <end position="185"/>
    </location>
</feature>
<feature type="coiled-coil region" evidence="1">
    <location>
        <begin position="52"/>
        <end position="97"/>
    </location>
</feature>
<dbReference type="OrthoDB" id="6375801at2759"/>
<accession>A0A9P0C7T6</accession>